<dbReference type="EMBL" id="GBXM01053438">
    <property type="protein sequence ID" value="JAH55139.1"/>
    <property type="molecule type" value="Transcribed_RNA"/>
</dbReference>
<dbReference type="AlphaFoldDB" id="A0A0E9TN64"/>
<sequence length="20" mass="2134">MDGFFAFGDPVPRCAFRSGG</sequence>
<accession>A0A0E9TN64</accession>
<proteinExistence type="predicted"/>
<reference evidence="1" key="2">
    <citation type="journal article" date="2015" name="Fish Shellfish Immunol.">
        <title>Early steps in the European eel (Anguilla anguilla)-Vibrio vulnificus interaction in the gills: Role of the RtxA13 toxin.</title>
        <authorList>
            <person name="Callol A."/>
            <person name="Pajuelo D."/>
            <person name="Ebbesson L."/>
            <person name="Teles M."/>
            <person name="MacKenzie S."/>
            <person name="Amaro C."/>
        </authorList>
    </citation>
    <scope>NUCLEOTIDE SEQUENCE</scope>
</reference>
<evidence type="ECO:0000313" key="1">
    <source>
        <dbReference type="EMBL" id="JAH55139.1"/>
    </source>
</evidence>
<organism evidence="1">
    <name type="scientific">Anguilla anguilla</name>
    <name type="common">European freshwater eel</name>
    <name type="synonym">Muraena anguilla</name>
    <dbReference type="NCBI Taxonomy" id="7936"/>
    <lineage>
        <taxon>Eukaryota</taxon>
        <taxon>Metazoa</taxon>
        <taxon>Chordata</taxon>
        <taxon>Craniata</taxon>
        <taxon>Vertebrata</taxon>
        <taxon>Euteleostomi</taxon>
        <taxon>Actinopterygii</taxon>
        <taxon>Neopterygii</taxon>
        <taxon>Teleostei</taxon>
        <taxon>Anguilliformes</taxon>
        <taxon>Anguillidae</taxon>
        <taxon>Anguilla</taxon>
    </lineage>
</organism>
<protein>
    <submittedName>
        <fullName evidence="1">Uncharacterized protein</fullName>
    </submittedName>
</protein>
<name>A0A0E9TN64_ANGAN</name>
<reference evidence="1" key="1">
    <citation type="submission" date="2014-11" db="EMBL/GenBank/DDBJ databases">
        <authorList>
            <person name="Amaro Gonzalez C."/>
        </authorList>
    </citation>
    <scope>NUCLEOTIDE SEQUENCE</scope>
</reference>